<dbReference type="STRING" id="1618647.UW30_C0001G0038"/>
<feature type="domain" description="GIY-YIG" evidence="2">
    <location>
        <begin position="1"/>
        <end position="79"/>
    </location>
</feature>
<reference evidence="3 4" key="1">
    <citation type="journal article" date="2015" name="Nature">
        <title>rRNA introns, odd ribosomes, and small enigmatic genomes across a large radiation of phyla.</title>
        <authorList>
            <person name="Brown C.T."/>
            <person name="Hug L.A."/>
            <person name="Thomas B.C."/>
            <person name="Sharon I."/>
            <person name="Castelle C.J."/>
            <person name="Singh A."/>
            <person name="Wilkins M.J."/>
            <person name="Williams K.H."/>
            <person name="Banfield J.F."/>
        </authorList>
    </citation>
    <scope>NUCLEOTIDE SEQUENCE [LARGE SCALE GENOMIC DNA]</scope>
</reference>
<gene>
    <name evidence="3" type="ORF">UW30_C0001G0038</name>
</gene>
<dbReference type="InterPro" id="IPR050190">
    <property type="entry name" value="UPF0213_domain"/>
</dbReference>
<evidence type="ECO:0000313" key="4">
    <source>
        <dbReference type="Proteomes" id="UP000034736"/>
    </source>
</evidence>
<comment type="caution">
    <text evidence="3">The sequence shown here is derived from an EMBL/GenBank/DDBJ whole genome shotgun (WGS) entry which is preliminary data.</text>
</comment>
<dbReference type="PANTHER" id="PTHR34477:SF1">
    <property type="entry name" value="UPF0213 PROTEIN YHBQ"/>
    <property type="match status" value="1"/>
</dbReference>
<dbReference type="AlphaFoldDB" id="A0A0G1H730"/>
<evidence type="ECO:0000313" key="3">
    <source>
        <dbReference type="EMBL" id="KKT42313.1"/>
    </source>
</evidence>
<sequence length="84" mass="9863">MYFVYVLQSQKDGIIHIGSTGNVEKRLLAHNAGKVSYTKHKKPWQLIYREEVRDKHRAFSLERFYKTPQGQSILKKKIESKSQA</sequence>
<comment type="similarity">
    <text evidence="1">Belongs to the UPF0213 family.</text>
</comment>
<proteinExistence type="inferred from homology"/>
<accession>A0A0G1H730</accession>
<dbReference type="Gene3D" id="3.40.1440.10">
    <property type="entry name" value="GIY-YIG endonuclease"/>
    <property type="match status" value="1"/>
</dbReference>
<dbReference type="PROSITE" id="PS50164">
    <property type="entry name" value="GIY_YIG"/>
    <property type="match status" value="1"/>
</dbReference>
<organism evidence="3 4">
    <name type="scientific">Candidatus Giovannonibacteria bacterium GW2011_GWA2_44_13b</name>
    <dbReference type="NCBI Taxonomy" id="1618647"/>
    <lineage>
        <taxon>Bacteria</taxon>
        <taxon>Candidatus Giovannoniibacteriota</taxon>
    </lineage>
</organism>
<dbReference type="PANTHER" id="PTHR34477">
    <property type="entry name" value="UPF0213 PROTEIN YHBQ"/>
    <property type="match status" value="1"/>
</dbReference>
<dbReference type="InterPro" id="IPR000305">
    <property type="entry name" value="GIY-YIG_endonuc"/>
</dbReference>
<dbReference type="SUPFAM" id="SSF82771">
    <property type="entry name" value="GIY-YIG endonuclease"/>
    <property type="match status" value="1"/>
</dbReference>
<dbReference type="Pfam" id="PF01541">
    <property type="entry name" value="GIY-YIG"/>
    <property type="match status" value="1"/>
</dbReference>
<evidence type="ECO:0000256" key="1">
    <source>
        <dbReference type="ARBA" id="ARBA00007435"/>
    </source>
</evidence>
<name>A0A0G1H730_9BACT</name>
<dbReference type="EMBL" id="LCHU01000001">
    <property type="protein sequence ID" value="KKT42313.1"/>
    <property type="molecule type" value="Genomic_DNA"/>
</dbReference>
<evidence type="ECO:0000259" key="2">
    <source>
        <dbReference type="PROSITE" id="PS50164"/>
    </source>
</evidence>
<dbReference type="Proteomes" id="UP000034736">
    <property type="component" value="Unassembled WGS sequence"/>
</dbReference>
<protein>
    <submittedName>
        <fullName evidence="3">Excinuclease ABC subunit C</fullName>
    </submittedName>
</protein>
<dbReference type="InterPro" id="IPR035901">
    <property type="entry name" value="GIY-YIG_endonuc_sf"/>
</dbReference>